<keyword evidence="5 8" id="KW-0472">Membrane</keyword>
<feature type="transmembrane region" description="Helical" evidence="8">
    <location>
        <begin position="630"/>
        <end position="652"/>
    </location>
</feature>
<keyword evidence="2 8" id="KW-0812">Transmembrane</keyword>
<gene>
    <name evidence="10" type="ORF">PMEA_00006019</name>
</gene>
<feature type="transmembrane region" description="Helical" evidence="8">
    <location>
        <begin position="539"/>
        <end position="562"/>
    </location>
</feature>
<feature type="transmembrane region" description="Helical" evidence="8">
    <location>
        <begin position="310"/>
        <end position="331"/>
    </location>
</feature>
<dbReference type="Pfam" id="PF10324">
    <property type="entry name" value="7TM_GPCR_Srw"/>
    <property type="match status" value="1"/>
</dbReference>
<evidence type="ECO:0000256" key="1">
    <source>
        <dbReference type="ARBA" id="ARBA00004141"/>
    </source>
</evidence>
<dbReference type="PANTHER" id="PTHR24243:SF208">
    <property type="entry name" value="PYROKININ-1 RECEPTOR"/>
    <property type="match status" value="1"/>
</dbReference>
<comment type="caution">
    <text evidence="10">The sequence shown here is derived from an EMBL/GenBank/DDBJ whole genome shotgun (WGS) entry which is preliminary data.</text>
</comment>
<evidence type="ECO:0000256" key="7">
    <source>
        <dbReference type="ARBA" id="ARBA00023224"/>
    </source>
</evidence>
<keyword evidence="7" id="KW-0807">Transducer</keyword>
<accession>A0AAU9WJ40</accession>
<feature type="transmembrane region" description="Helical" evidence="8">
    <location>
        <begin position="480"/>
        <end position="501"/>
    </location>
</feature>
<dbReference type="AlphaFoldDB" id="A0AAU9WJ40"/>
<evidence type="ECO:0000256" key="6">
    <source>
        <dbReference type="ARBA" id="ARBA00023170"/>
    </source>
</evidence>
<evidence type="ECO:0000259" key="9">
    <source>
        <dbReference type="PROSITE" id="PS50262"/>
    </source>
</evidence>
<dbReference type="Gene3D" id="1.20.1070.10">
    <property type="entry name" value="Rhodopsin 7-helix transmembrane proteins"/>
    <property type="match status" value="3"/>
</dbReference>
<feature type="domain" description="G-protein coupled receptors family 1 profile" evidence="9">
    <location>
        <begin position="414"/>
        <end position="614"/>
    </location>
</feature>
<evidence type="ECO:0000256" key="5">
    <source>
        <dbReference type="ARBA" id="ARBA00023136"/>
    </source>
</evidence>
<sequence length="668" mass="76430">MTVKTTVRHFFENSSQSTSHAASNHSDQACEIKADSALEVTAKALAYIFIFLISFFGNIFLLVVIYKKKQLRRSINYFVFNMAVSDLFNPLTIMTVKIVEIISGSSSWKVDRPWLLGNILCKLAYFLPDVSVVVSIGSLLLISIDRLIAVVFPLKAKLISSKVRLISILSTWFVAIAVHAPYFYSFKLILHENKTYCKLNWGPAFDHMKTHRGFVTATFITFILFPICVLAGMYSIIAWTIRKKNKKTKEKFSCRQNHRDQQLRKIVRLAMAIMISFVSCMTPLLIYSFLTNFLWNWESPPICAFQTVLLFISVFLLHSWSAVNPCICFIFSKNYRNGLRQCFHCNCLNRRISGLQDNYQMQTMLPSDPFNSQTTNHTVSSNSDQACEIKADSAVEVTAKALAFIFIFLVSFIGNIFILVVIYKNKQLRRSINCFVFNMAVSDQGIPLTCMTVMIVEIISGSSSWKVDRPWLLGNILCKLAYFLSDVSFVVSIGSLLLISMDRLIAVVFPLMAKLISSKTYCLLNWGPAFDHKKTHRGFVTATFIAFIPIPICFLAVVYSITKWKIRKKNEKSKERFSCLQNRRDQQLRKIVRLAMAIMISFVSCMIPLIVIFLWNAIEQPSFCVLQRVFPFISVFILYSWSALNPCICFIFSKNYRDGLKQCFHCNG</sequence>
<reference evidence="10 11" key="1">
    <citation type="submission" date="2022-05" db="EMBL/GenBank/DDBJ databases">
        <authorList>
            <consortium name="Genoscope - CEA"/>
            <person name="William W."/>
        </authorList>
    </citation>
    <scope>NUCLEOTIDE SEQUENCE [LARGE SCALE GENOMIC DNA]</scope>
</reference>
<feature type="transmembrane region" description="Helical" evidence="8">
    <location>
        <begin position="44"/>
        <end position="66"/>
    </location>
</feature>
<keyword evidence="4" id="KW-0297">G-protein coupled receptor</keyword>
<feature type="transmembrane region" description="Helical" evidence="8">
    <location>
        <begin position="269"/>
        <end position="290"/>
    </location>
</feature>
<evidence type="ECO:0000313" key="10">
    <source>
        <dbReference type="EMBL" id="CAH3114039.1"/>
    </source>
</evidence>
<feature type="transmembrane region" description="Helical" evidence="8">
    <location>
        <begin position="214"/>
        <end position="241"/>
    </location>
</feature>
<dbReference type="GO" id="GO:0016020">
    <property type="term" value="C:membrane"/>
    <property type="evidence" value="ECO:0007669"/>
    <property type="project" value="UniProtKB-SubCell"/>
</dbReference>
<dbReference type="Pfam" id="PF00001">
    <property type="entry name" value="7tm_1"/>
    <property type="match status" value="2"/>
</dbReference>
<evidence type="ECO:0000256" key="4">
    <source>
        <dbReference type="ARBA" id="ARBA00023040"/>
    </source>
</evidence>
<feature type="transmembrane region" description="Helical" evidence="8">
    <location>
        <begin position="435"/>
        <end position="459"/>
    </location>
</feature>
<keyword evidence="6" id="KW-0675">Receptor</keyword>
<dbReference type="PANTHER" id="PTHR24243">
    <property type="entry name" value="G-PROTEIN COUPLED RECEPTOR"/>
    <property type="match status" value="1"/>
</dbReference>
<protein>
    <recommendedName>
        <fullName evidence="9">G-protein coupled receptors family 1 profile domain-containing protein</fullName>
    </recommendedName>
</protein>
<dbReference type="Proteomes" id="UP001159428">
    <property type="component" value="Unassembled WGS sequence"/>
</dbReference>
<dbReference type="SUPFAM" id="SSF81321">
    <property type="entry name" value="Family A G protein-coupled receptor-like"/>
    <property type="match status" value="2"/>
</dbReference>
<organism evidence="10 11">
    <name type="scientific">Pocillopora meandrina</name>
    <dbReference type="NCBI Taxonomy" id="46732"/>
    <lineage>
        <taxon>Eukaryota</taxon>
        <taxon>Metazoa</taxon>
        <taxon>Cnidaria</taxon>
        <taxon>Anthozoa</taxon>
        <taxon>Hexacorallia</taxon>
        <taxon>Scleractinia</taxon>
        <taxon>Astrocoeniina</taxon>
        <taxon>Pocilloporidae</taxon>
        <taxon>Pocillopora</taxon>
    </lineage>
</organism>
<dbReference type="InterPro" id="IPR019427">
    <property type="entry name" value="7TM_GPCR_serpentine_rcpt_Srw"/>
</dbReference>
<dbReference type="CDD" id="cd00637">
    <property type="entry name" value="7tm_classA_rhodopsin-like"/>
    <property type="match status" value="2"/>
</dbReference>
<dbReference type="SMART" id="SM01381">
    <property type="entry name" value="7TM_GPCR_Srsx"/>
    <property type="match status" value="1"/>
</dbReference>
<comment type="subcellular location">
    <subcellularLocation>
        <location evidence="1">Membrane</location>
        <topology evidence="1">Multi-pass membrane protein</topology>
    </subcellularLocation>
</comment>
<feature type="transmembrane region" description="Helical" evidence="8">
    <location>
        <begin position="401"/>
        <end position="423"/>
    </location>
</feature>
<feature type="transmembrane region" description="Helical" evidence="8">
    <location>
        <begin position="123"/>
        <end position="144"/>
    </location>
</feature>
<dbReference type="PRINTS" id="PR00237">
    <property type="entry name" value="GPCRRHODOPSN"/>
</dbReference>
<evidence type="ECO:0000313" key="11">
    <source>
        <dbReference type="Proteomes" id="UP001159428"/>
    </source>
</evidence>
<dbReference type="GO" id="GO:0008528">
    <property type="term" value="F:G protein-coupled peptide receptor activity"/>
    <property type="evidence" value="ECO:0007669"/>
    <property type="project" value="InterPro"/>
</dbReference>
<evidence type="ECO:0000256" key="2">
    <source>
        <dbReference type="ARBA" id="ARBA00022692"/>
    </source>
</evidence>
<feature type="transmembrane region" description="Helical" evidence="8">
    <location>
        <begin position="591"/>
        <end position="618"/>
    </location>
</feature>
<feature type="transmembrane region" description="Helical" evidence="8">
    <location>
        <begin position="165"/>
        <end position="184"/>
    </location>
</feature>
<name>A0AAU9WJ40_9CNID</name>
<evidence type="ECO:0000256" key="8">
    <source>
        <dbReference type="SAM" id="Phobius"/>
    </source>
</evidence>
<evidence type="ECO:0000256" key="3">
    <source>
        <dbReference type="ARBA" id="ARBA00022989"/>
    </source>
</evidence>
<dbReference type="EMBL" id="CALNXJ010000014">
    <property type="protein sequence ID" value="CAH3114039.1"/>
    <property type="molecule type" value="Genomic_DNA"/>
</dbReference>
<feature type="transmembrane region" description="Helical" evidence="8">
    <location>
        <begin position="78"/>
        <end position="103"/>
    </location>
</feature>
<dbReference type="InterPro" id="IPR000276">
    <property type="entry name" value="GPCR_Rhodpsn"/>
</dbReference>
<dbReference type="InterPro" id="IPR017452">
    <property type="entry name" value="GPCR_Rhodpsn_7TM"/>
</dbReference>
<keyword evidence="11" id="KW-1185">Reference proteome</keyword>
<proteinExistence type="predicted"/>
<dbReference type="PROSITE" id="PS50262">
    <property type="entry name" value="G_PROTEIN_RECEP_F1_2"/>
    <property type="match status" value="2"/>
</dbReference>
<feature type="domain" description="G-protein coupled receptors family 1 profile" evidence="9">
    <location>
        <begin position="57"/>
        <end position="328"/>
    </location>
</feature>
<keyword evidence="3 8" id="KW-1133">Transmembrane helix</keyword>